<dbReference type="InterPro" id="IPR007939">
    <property type="entry name" value="Cu-R_B_prcur"/>
</dbReference>
<name>W4HGE8_9RHOB</name>
<organism evidence="2 3">
    <name type="scientific">Roseivivax marinus</name>
    <dbReference type="NCBI Taxonomy" id="1379903"/>
    <lineage>
        <taxon>Bacteria</taxon>
        <taxon>Pseudomonadati</taxon>
        <taxon>Pseudomonadota</taxon>
        <taxon>Alphaproteobacteria</taxon>
        <taxon>Rhodobacterales</taxon>
        <taxon>Roseobacteraceae</taxon>
        <taxon>Roseivivax</taxon>
    </lineage>
</organism>
<dbReference type="AlphaFoldDB" id="W4HGE8"/>
<dbReference type="Pfam" id="PF05275">
    <property type="entry name" value="CopB"/>
    <property type="match status" value="1"/>
</dbReference>
<proteinExistence type="predicted"/>
<dbReference type="STRING" id="1379903.ATO8_17975"/>
<gene>
    <name evidence="2" type="ORF">ATO8_17975</name>
</gene>
<dbReference type="GO" id="GO:0006878">
    <property type="term" value="P:intracellular copper ion homeostasis"/>
    <property type="evidence" value="ECO:0007669"/>
    <property type="project" value="InterPro"/>
</dbReference>
<sequence>MQNLKIASAAGMMLAAASAAQAQPLTDGFSGAKAEPLIYGFQAEQFEYRDGDNGENVFVWDFDVLVGTDELKFVWRSEAEIVDGSGEFEGFENQLRLQFPVSTFFDAVVGVQASTPDDLPDRYNAVVGLKGLAPGFFEIDSDLYLSNNSFYRFEAEYEGLITNRVILTPSIELTVPLQDDLKYGQAAGGATTEAGLRLSYDLIDRAFSPYVGVNYEKSFGGTADLIEASGEENGVTSIVLGARLNF</sequence>
<evidence type="ECO:0000313" key="2">
    <source>
        <dbReference type="EMBL" id="ETW11221.1"/>
    </source>
</evidence>
<evidence type="ECO:0000313" key="3">
    <source>
        <dbReference type="Proteomes" id="UP000019063"/>
    </source>
</evidence>
<comment type="caution">
    <text evidence="2">The sequence shown here is derived from an EMBL/GenBank/DDBJ whole genome shotgun (WGS) entry which is preliminary data.</text>
</comment>
<dbReference type="PATRIC" id="fig|1317118.6.peg.3696"/>
<evidence type="ECO:0000256" key="1">
    <source>
        <dbReference type="SAM" id="SignalP"/>
    </source>
</evidence>
<dbReference type="EMBL" id="AQQW01000014">
    <property type="protein sequence ID" value="ETW11221.1"/>
    <property type="molecule type" value="Genomic_DNA"/>
</dbReference>
<dbReference type="GO" id="GO:0009279">
    <property type="term" value="C:cell outer membrane"/>
    <property type="evidence" value="ECO:0007669"/>
    <property type="project" value="InterPro"/>
</dbReference>
<keyword evidence="1" id="KW-0732">Signal</keyword>
<dbReference type="GO" id="GO:0005507">
    <property type="term" value="F:copper ion binding"/>
    <property type="evidence" value="ECO:0007669"/>
    <property type="project" value="InterPro"/>
</dbReference>
<protein>
    <submittedName>
        <fullName evidence="2">Copper resistance protein B</fullName>
    </submittedName>
</protein>
<accession>W4HGE8</accession>
<feature type="signal peptide" evidence="1">
    <location>
        <begin position="1"/>
        <end position="22"/>
    </location>
</feature>
<dbReference type="Proteomes" id="UP000019063">
    <property type="component" value="Unassembled WGS sequence"/>
</dbReference>
<reference evidence="2 3" key="1">
    <citation type="journal article" date="2014" name="Antonie Van Leeuwenhoek">
        <title>Roseivivax atlanticus sp. nov., isolated from surface seawater of the Atlantic Ocean.</title>
        <authorList>
            <person name="Li G."/>
            <person name="Lai Q."/>
            <person name="Liu X."/>
            <person name="Sun F."/>
            <person name="Shao Z."/>
        </authorList>
    </citation>
    <scope>NUCLEOTIDE SEQUENCE [LARGE SCALE GENOMIC DNA]</scope>
    <source>
        <strain evidence="2 3">22II-s10s</strain>
    </source>
</reference>
<dbReference type="eggNOG" id="COG3667">
    <property type="taxonomic scope" value="Bacteria"/>
</dbReference>
<dbReference type="RefSeq" id="WP_043846583.1">
    <property type="nucleotide sequence ID" value="NZ_AQQW01000014.1"/>
</dbReference>
<keyword evidence="3" id="KW-1185">Reference proteome</keyword>
<feature type="chain" id="PRO_5004841975" evidence="1">
    <location>
        <begin position="23"/>
        <end position="246"/>
    </location>
</feature>